<gene>
    <name evidence="8" type="ORF">Pyn_38327</name>
</gene>
<evidence type="ECO:0000256" key="4">
    <source>
        <dbReference type="ARBA" id="ARBA00022741"/>
    </source>
</evidence>
<dbReference type="AlphaFoldDB" id="A0A314ZRN9"/>
<dbReference type="GO" id="GO:0005829">
    <property type="term" value="C:cytosol"/>
    <property type="evidence" value="ECO:0007669"/>
    <property type="project" value="UniProtKB-SubCell"/>
</dbReference>
<feature type="domain" description="AMP-dependent synthetase/ligase" evidence="7">
    <location>
        <begin position="22"/>
        <end position="191"/>
    </location>
</feature>
<dbReference type="STRING" id="2094558.A0A314ZRN9"/>
<comment type="caution">
    <text evidence="8">The sequence shown here is derived from an EMBL/GenBank/DDBJ whole genome shotgun (WGS) entry which is preliminary data.</text>
</comment>
<organism evidence="8 9">
    <name type="scientific">Prunus yedoensis var. nudiflora</name>
    <dbReference type="NCBI Taxonomy" id="2094558"/>
    <lineage>
        <taxon>Eukaryota</taxon>
        <taxon>Viridiplantae</taxon>
        <taxon>Streptophyta</taxon>
        <taxon>Embryophyta</taxon>
        <taxon>Tracheophyta</taxon>
        <taxon>Spermatophyta</taxon>
        <taxon>Magnoliopsida</taxon>
        <taxon>eudicotyledons</taxon>
        <taxon>Gunneridae</taxon>
        <taxon>Pentapetalae</taxon>
        <taxon>rosids</taxon>
        <taxon>fabids</taxon>
        <taxon>Rosales</taxon>
        <taxon>Rosaceae</taxon>
        <taxon>Amygdaloideae</taxon>
        <taxon>Amygdaleae</taxon>
        <taxon>Prunus</taxon>
    </lineage>
</organism>
<feature type="region of interest" description="Disordered" evidence="6">
    <location>
        <begin position="203"/>
        <end position="223"/>
    </location>
</feature>
<dbReference type="OrthoDB" id="10253115at2759"/>
<dbReference type="PANTHER" id="PTHR43859">
    <property type="entry name" value="ACYL-ACTIVATING ENZYME"/>
    <property type="match status" value="1"/>
</dbReference>
<evidence type="ECO:0000259" key="7">
    <source>
        <dbReference type="Pfam" id="PF00501"/>
    </source>
</evidence>
<accession>A0A314ZRN9</accession>
<comment type="similarity">
    <text evidence="2">Belongs to the ATP-dependent AMP-binding enzyme family.</text>
</comment>
<keyword evidence="3" id="KW-0436">Ligase</keyword>
<dbReference type="Pfam" id="PF00501">
    <property type="entry name" value="AMP-binding"/>
    <property type="match status" value="1"/>
</dbReference>
<dbReference type="PROSITE" id="PS00455">
    <property type="entry name" value="AMP_BINDING"/>
    <property type="match status" value="1"/>
</dbReference>
<evidence type="ECO:0000256" key="1">
    <source>
        <dbReference type="ARBA" id="ARBA00004514"/>
    </source>
</evidence>
<dbReference type="InterPro" id="IPR020845">
    <property type="entry name" value="AMP-binding_CS"/>
</dbReference>
<reference evidence="8 9" key="1">
    <citation type="submission" date="2018-02" db="EMBL/GenBank/DDBJ databases">
        <title>Draft genome of wild Prunus yedoensis var. nudiflora.</title>
        <authorList>
            <person name="Baek S."/>
            <person name="Kim J.-H."/>
            <person name="Choi K."/>
            <person name="Kim G.-B."/>
            <person name="Cho A."/>
            <person name="Jang H."/>
            <person name="Shin C.-H."/>
            <person name="Yu H.-J."/>
            <person name="Mun J.-H."/>
        </authorList>
    </citation>
    <scope>NUCLEOTIDE SEQUENCE [LARGE SCALE GENOMIC DNA]</scope>
    <source>
        <strain evidence="9">cv. Jeju island</strain>
        <tissue evidence="8">Leaf</tissue>
    </source>
</reference>
<keyword evidence="5" id="KW-0067">ATP-binding</keyword>
<evidence type="ECO:0000256" key="5">
    <source>
        <dbReference type="ARBA" id="ARBA00022840"/>
    </source>
</evidence>
<evidence type="ECO:0000256" key="2">
    <source>
        <dbReference type="ARBA" id="ARBA00006432"/>
    </source>
</evidence>
<dbReference type="SUPFAM" id="SSF56801">
    <property type="entry name" value="Acetyl-CoA synthetase-like"/>
    <property type="match status" value="1"/>
</dbReference>
<dbReference type="PANTHER" id="PTHR43859:SF50">
    <property type="entry name" value="LONG-CHAIN ACYL-COA SYNTHETASE"/>
    <property type="match status" value="1"/>
</dbReference>
<feature type="compositionally biased region" description="Polar residues" evidence="6">
    <location>
        <begin position="212"/>
        <end position="223"/>
    </location>
</feature>
<dbReference type="Gene3D" id="3.40.50.12780">
    <property type="entry name" value="N-terminal domain of ligase-like"/>
    <property type="match status" value="1"/>
</dbReference>
<sequence length="223" mass="24819">MPPAGLLHLLPRQALPGGLRGVPNTPAMYELHFAVPMSGAILNNINTRLDAHNISIILRHSESKLIFVDHLSVSLVLQALSLFPPHLPKPLLILITDDEHRSTPIPAVDNNYFLDTYENLVRKGNPSFEWVRPASEWAPMVLNYTSGTTSSPKGVVHSHRGLYIVTLVSIIDWSVPEHCVYLWTLPMFHSTVGVPVGHGRSGWNQHLPPQVRRSQNLQLNPSP</sequence>
<evidence type="ECO:0000256" key="6">
    <source>
        <dbReference type="SAM" id="MobiDB-lite"/>
    </source>
</evidence>
<proteinExistence type="inferred from homology"/>
<evidence type="ECO:0000313" key="8">
    <source>
        <dbReference type="EMBL" id="PQQ21909.1"/>
    </source>
</evidence>
<dbReference type="InterPro" id="IPR042099">
    <property type="entry name" value="ANL_N_sf"/>
</dbReference>
<protein>
    <submittedName>
        <fullName evidence="8">Putative acyl-activating enzyme 6</fullName>
    </submittedName>
</protein>
<name>A0A314ZRN9_PRUYE</name>
<keyword evidence="4" id="KW-0547">Nucleotide-binding</keyword>
<comment type="subcellular location">
    <subcellularLocation>
        <location evidence="1">Cytoplasm</location>
        <location evidence="1">Cytosol</location>
    </subcellularLocation>
</comment>
<evidence type="ECO:0000256" key="3">
    <source>
        <dbReference type="ARBA" id="ARBA00022598"/>
    </source>
</evidence>
<dbReference type="Proteomes" id="UP000250321">
    <property type="component" value="Unassembled WGS sequence"/>
</dbReference>
<dbReference type="GO" id="GO:0005524">
    <property type="term" value="F:ATP binding"/>
    <property type="evidence" value="ECO:0007669"/>
    <property type="project" value="UniProtKB-KW"/>
</dbReference>
<dbReference type="InterPro" id="IPR000873">
    <property type="entry name" value="AMP-dep_synth/lig_dom"/>
</dbReference>
<evidence type="ECO:0000313" key="9">
    <source>
        <dbReference type="Proteomes" id="UP000250321"/>
    </source>
</evidence>
<dbReference type="EMBL" id="PJQY01000003">
    <property type="protein sequence ID" value="PQQ21909.1"/>
    <property type="molecule type" value="Genomic_DNA"/>
</dbReference>
<keyword evidence="9" id="KW-1185">Reference proteome</keyword>
<dbReference type="GO" id="GO:0016874">
    <property type="term" value="F:ligase activity"/>
    <property type="evidence" value="ECO:0007669"/>
    <property type="project" value="UniProtKB-KW"/>
</dbReference>